<dbReference type="InterPro" id="IPR006504">
    <property type="entry name" value="Tscrpt_reg_Spx/MgsR"/>
</dbReference>
<accession>A0ABM8BD58</accession>
<dbReference type="Proteomes" id="UP001321748">
    <property type="component" value="Chromosome"/>
</dbReference>
<dbReference type="EMBL" id="AP026800">
    <property type="protein sequence ID" value="BDR54841.1"/>
    <property type="molecule type" value="Genomic_DNA"/>
</dbReference>
<protein>
    <submittedName>
        <fullName evidence="2">ArsC family transcriptional regulator</fullName>
    </submittedName>
</protein>
<comment type="similarity">
    <text evidence="1">Belongs to the ArsC family.</text>
</comment>
<dbReference type="Pfam" id="PF03960">
    <property type="entry name" value="ArsC"/>
    <property type="match status" value="1"/>
</dbReference>
<evidence type="ECO:0000313" key="3">
    <source>
        <dbReference type="Proteomes" id="UP001321748"/>
    </source>
</evidence>
<dbReference type="CDD" id="cd03036">
    <property type="entry name" value="ArsC_like"/>
    <property type="match status" value="1"/>
</dbReference>
<name>A0ABM8BD58_9BIFI</name>
<reference evidence="2 3" key="1">
    <citation type="journal article" date="2023" name="Microbiol. Spectr.">
        <title>Symbiosis of Carpenter Bees with Uncharacterized Lactic Acid Bacteria Showing NAD Auxotrophy.</title>
        <authorList>
            <person name="Kawasaki S."/>
            <person name="Ozawa K."/>
            <person name="Mori T."/>
            <person name="Yamamoto A."/>
            <person name="Ito M."/>
            <person name="Ohkuma M."/>
            <person name="Sakamoto M."/>
            <person name="Matsutani M."/>
        </authorList>
    </citation>
    <scope>NUCLEOTIDE SEQUENCE [LARGE SCALE GENOMIC DNA]</scope>
    <source>
        <strain evidence="2 3">KimH</strain>
    </source>
</reference>
<dbReference type="RefSeq" id="WP_317642348.1">
    <property type="nucleotide sequence ID" value="NZ_AP026800.1"/>
</dbReference>
<evidence type="ECO:0000313" key="2">
    <source>
        <dbReference type="EMBL" id="BDR54841.1"/>
    </source>
</evidence>
<dbReference type="Gene3D" id="3.40.30.10">
    <property type="entry name" value="Glutaredoxin"/>
    <property type="match status" value="1"/>
</dbReference>
<dbReference type="PROSITE" id="PS51354">
    <property type="entry name" value="GLUTAREDOXIN_2"/>
    <property type="match status" value="1"/>
</dbReference>
<dbReference type="SUPFAM" id="SSF52833">
    <property type="entry name" value="Thioredoxin-like"/>
    <property type="match status" value="1"/>
</dbReference>
<dbReference type="PROSITE" id="PS51353">
    <property type="entry name" value="ARSC"/>
    <property type="match status" value="1"/>
</dbReference>
<proteinExistence type="inferred from homology"/>
<sequence length="130" mass="14891">MTLSSPEQALFVCYPRCSTCAKARTWLDEHKVAYTERDIKTDNPTYEELKRWFELSGLPVKRFFNTSGMSYRQLPPEKRPDALSGDEALRLLATDGMLVKRPILVVGEQALVGFRLDDWEEHANTEPNGK</sequence>
<dbReference type="InterPro" id="IPR006660">
    <property type="entry name" value="Arsenate_reductase-like"/>
</dbReference>
<dbReference type="NCBIfam" id="TIGR01617">
    <property type="entry name" value="arsC_related"/>
    <property type="match status" value="1"/>
</dbReference>
<dbReference type="PANTHER" id="PTHR30041:SF8">
    <property type="entry name" value="PROTEIN YFFB"/>
    <property type="match status" value="1"/>
</dbReference>
<organism evidence="2 3">
    <name type="scientific">Bombiscardovia apis</name>
    <dbReference type="NCBI Taxonomy" id="2932182"/>
    <lineage>
        <taxon>Bacteria</taxon>
        <taxon>Bacillati</taxon>
        <taxon>Actinomycetota</taxon>
        <taxon>Actinomycetes</taxon>
        <taxon>Bifidobacteriales</taxon>
        <taxon>Bifidobacteriaceae</taxon>
        <taxon>Bombiscardovia</taxon>
    </lineage>
</organism>
<dbReference type="InterPro" id="IPR036249">
    <property type="entry name" value="Thioredoxin-like_sf"/>
</dbReference>
<dbReference type="PANTHER" id="PTHR30041">
    <property type="entry name" value="ARSENATE REDUCTASE"/>
    <property type="match status" value="1"/>
</dbReference>
<keyword evidence="3" id="KW-1185">Reference proteome</keyword>
<gene>
    <name evidence="2" type="ORF">KIMH_09520</name>
</gene>
<evidence type="ECO:0000256" key="1">
    <source>
        <dbReference type="PROSITE-ProRule" id="PRU01282"/>
    </source>
</evidence>